<accession>A0A392UD44</accession>
<organism evidence="1 2">
    <name type="scientific">Trifolium medium</name>
    <dbReference type="NCBI Taxonomy" id="97028"/>
    <lineage>
        <taxon>Eukaryota</taxon>
        <taxon>Viridiplantae</taxon>
        <taxon>Streptophyta</taxon>
        <taxon>Embryophyta</taxon>
        <taxon>Tracheophyta</taxon>
        <taxon>Spermatophyta</taxon>
        <taxon>Magnoliopsida</taxon>
        <taxon>eudicotyledons</taxon>
        <taxon>Gunneridae</taxon>
        <taxon>Pentapetalae</taxon>
        <taxon>rosids</taxon>
        <taxon>fabids</taxon>
        <taxon>Fabales</taxon>
        <taxon>Fabaceae</taxon>
        <taxon>Papilionoideae</taxon>
        <taxon>50 kb inversion clade</taxon>
        <taxon>NPAAA clade</taxon>
        <taxon>Hologalegina</taxon>
        <taxon>IRL clade</taxon>
        <taxon>Trifolieae</taxon>
        <taxon>Trifolium</taxon>
    </lineage>
</organism>
<dbReference type="PANTHER" id="PTHR33116">
    <property type="entry name" value="REVERSE TRANSCRIPTASE ZINC-BINDING DOMAIN-CONTAINING PROTEIN-RELATED-RELATED"/>
    <property type="match status" value="1"/>
</dbReference>
<keyword evidence="2" id="KW-1185">Reference proteome</keyword>
<dbReference type="AlphaFoldDB" id="A0A392UD44"/>
<sequence length="66" mass="7545">GGDPRRLSFWEPVVARIRARLSGWKSRFLSFGGRLVLLKSVMTSLPVYAFPSSMLRQVYSLPLNLY</sequence>
<keyword evidence="1" id="KW-0808">Transferase</keyword>
<evidence type="ECO:0000313" key="1">
    <source>
        <dbReference type="EMBL" id="MCI70767.1"/>
    </source>
</evidence>
<reference evidence="1 2" key="1">
    <citation type="journal article" date="2018" name="Front. Plant Sci.">
        <title>Red Clover (Trifolium pratense) and Zigzag Clover (T. medium) - A Picture of Genomic Similarities and Differences.</title>
        <authorList>
            <person name="Dluhosova J."/>
            <person name="Istvanek J."/>
            <person name="Nedelnik J."/>
            <person name="Repkova J."/>
        </authorList>
    </citation>
    <scope>NUCLEOTIDE SEQUENCE [LARGE SCALE GENOMIC DNA]</scope>
    <source>
        <strain evidence="2">cv. 10/8</strain>
        <tissue evidence="1">Leaf</tissue>
    </source>
</reference>
<dbReference type="EMBL" id="LXQA010782605">
    <property type="protein sequence ID" value="MCI70767.1"/>
    <property type="molecule type" value="Genomic_DNA"/>
</dbReference>
<dbReference type="PANTHER" id="PTHR33116:SF78">
    <property type="entry name" value="OS12G0587133 PROTEIN"/>
    <property type="match status" value="1"/>
</dbReference>
<feature type="non-terminal residue" evidence="1">
    <location>
        <position position="1"/>
    </location>
</feature>
<protein>
    <submittedName>
        <fullName evidence="1">Cysteine-rich receptor-like protein kinase</fullName>
    </submittedName>
</protein>
<proteinExistence type="predicted"/>
<dbReference type="GO" id="GO:0016301">
    <property type="term" value="F:kinase activity"/>
    <property type="evidence" value="ECO:0007669"/>
    <property type="project" value="UniProtKB-KW"/>
</dbReference>
<name>A0A392UD44_9FABA</name>
<evidence type="ECO:0000313" key="2">
    <source>
        <dbReference type="Proteomes" id="UP000265520"/>
    </source>
</evidence>
<dbReference type="Proteomes" id="UP000265520">
    <property type="component" value="Unassembled WGS sequence"/>
</dbReference>
<keyword evidence="1" id="KW-0418">Kinase</keyword>
<keyword evidence="1" id="KW-0675">Receptor</keyword>
<comment type="caution">
    <text evidence="1">The sequence shown here is derived from an EMBL/GenBank/DDBJ whole genome shotgun (WGS) entry which is preliminary data.</text>
</comment>